<dbReference type="Gene3D" id="3.40.50.1010">
    <property type="entry name" value="5'-nuclease"/>
    <property type="match status" value="1"/>
</dbReference>
<evidence type="ECO:0000313" key="3">
    <source>
        <dbReference type="EMBL" id="KZB93599.1"/>
    </source>
</evidence>
<dbReference type="KEGG" id="smy:BJP26_14085"/>
<accession>A0A175XZD6</accession>
<dbReference type="RefSeq" id="WP_062126268.1">
    <property type="nucleotide sequence ID" value="NZ_CP017578.1"/>
</dbReference>
<feature type="binding site" evidence="1">
    <location>
        <position position="7"/>
    </location>
    <ligand>
        <name>Mg(2+)</name>
        <dbReference type="ChEBI" id="CHEBI:18420"/>
    </ligand>
</feature>
<dbReference type="AlphaFoldDB" id="A0A175XZD6"/>
<organism evidence="3 4">
    <name type="scientific">Sphingomonas melonis TY</name>
    <dbReference type="NCBI Taxonomy" id="621456"/>
    <lineage>
        <taxon>Bacteria</taxon>
        <taxon>Pseudomonadati</taxon>
        <taxon>Pseudomonadota</taxon>
        <taxon>Alphaproteobacteria</taxon>
        <taxon>Sphingomonadales</taxon>
        <taxon>Sphingomonadaceae</taxon>
        <taxon>Sphingomonas</taxon>
    </lineage>
</organism>
<dbReference type="InterPro" id="IPR022907">
    <property type="entry name" value="VapC_family"/>
</dbReference>
<name>A0A175XZD6_9SPHN</name>
<dbReference type="GO" id="GO:0090729">
    <property type="term" value="F:toxin activity"/>
    <property type="evidence" value="ECO:0007669"/>
    <property type="project" value="UniProtKB-KW"/>
</dbReference>
<dbReference type="InterPro" id="IPR002716">
    <property type="entry name" value="PIN_dom"/>
</dbReference>
<dbReference type="CDD" id="cd18682">
    <property type="entry name" value="PIN_VapC-like"/>
    <property type="match status" value="1"/>
</dbReference>
<sequence length="128" mass="13874">MTSVVFDASAVLALVRDEPGADKVAPHVGRAAISAVNLQEVVKELLLSGLDEPTTRELLDELRLDVRAHDVAAAYAAAALHAQTRQYGRGLGDRSCLALAMQLGVPALTADREWKKVRVKNLKLEHIR</sequence>
<keyword evidence="1" id="KW-0540">Nuclease</keyword>
<dbReference type="Proteomes" id="UP000078460">
    <property type="component" value="Unassembled WGS sequence"/>
</dbReference>
<feature type="domain" description="PIN" evidence="2">
    <location>
        <begin position="4"/>
        <end position="118"/>
    </location>
</feature>
<keyword evidence="1" id="KW-0378">Hydrolase</keyword>
<keyword evidence="1" id="KW-0460">Magnesium</keyword>
<reference evidence="3" key="1">
    <citation type="submission" date="2016-03" db="EMBL/GenBank/DDBJ databases">
        <title>Sphingomonas melonis TY, whole genome shotgun sequencing.</title>
        <authorList>
            <person name="Wang H."/>
            <person name="Zhu P."/>
        </authorList>
    </citation>
    <scope>NUCLEOTIDE SEQUENCE [LARGE SCALE GENOMIC DNA]</scope>
    <source>
        <strain evidence="3">TY</strain>
    </source>
</reference>
<evidence type="ECO:0000259" key="2">
    <source>
        <dbReference type="Pfam" id="PF01850"/>
    </source>
</evidence>
<comment type="cofactor">
    <cofactor evidence="1">
        <name>Mg(2+)</name>
        <dbReference type="ChEBI" id="CHEBI:18420"/>
    </cofactor>
</comment>
<keyword evidence="4" id="KW-1185">Reference proteome</keyword>
<comment type="caution">
    <text evidence="3">The sequence shown here is derived from an EMBL/GenBank/DDBJ whole genome shotgun (WGS) entry which is preliminary data.</text>
</comment>
<protein>
    <recommendedName>
        <fullName evidence="1">Ribonuclease VapC</fullName>
        <shortName evidence="1">RNase VapC</shortName>
        <ecNumber evidence="1">3.1.-.-</ecNumber>
    </recommendedName>
    <alternativeName>
        <fullName evidence="1">Toxin VapC</fullName>
    </alternativeName>
</protein>
<dbReference type="GO" id="GO:0004540">
    <property type="term" value="F:RNA nuclease activity"/>
    <property type="evidence" value="ECO:0007669"/>
    <property type="project" value="InterPro"/>
</dbReference>
<proteinExistence type="inferred from homology"/>
<keyword evidence="1" id="KW-0800">Toxin</keyword>
<dbReference type="OrthoDB" id="286092at2"/>
<dbReference type="EMBL" id="LQCK02000068">
    <property type="protein sequence ID" value="KZB93599.1"/>
    <property type="molecule type" value="Genomic_DNA"/>
</dbReference>
<dbReference type="EC" id="3.1.-.-" evidence="1"/>
<comment type="similarity">
    <text evidence="1">Belongs to the PINc/VapC protein family.</text>
</comment>
<keyword evidence="1" id="KW-0479">Metal-binding</keyword>
<dbReference type="InterPro" id="IPR029060">
    <property type="entry name" value="PIN-like_dom_sf"/>
</dbReference>
<dbReference type="HAMAP" id="MF_00265">
    <property type="entry name" value="VapC_Nob1"/>
    <property type="match status" value="1"/>
</dbReference>
<keyword evidence="1" id="KW-1277">Toxin-antitoxin system</keyword>
<feature type="binding site" evidence="1">
    <location>
        <position position="93"/>
    </location>
    <ligand>
        <name>Mg(2+)</name>
        <dbReference type="ChEBI" id="CHEBI:18420"/>
    </ligand>
</feature>
<dbReference type="SUPFAM" id="SSF88723">
    <property type="entry name" value="PIN domain-like"/>
    <property type="match status" value="1"/>
</dbReference>
<evidence type="ECO:0000256" key="1">
    <source>
        <dbReference type="HAMAP-Rule" id="MF_00265"/>
    </source>
</evidence>
<dbReference type="STRING" id="621456.BJP26_14085"/>
<gene>
    <name evidence="1" type="primary">vapC</name>
    <name evidence="3" type="ORF">AVM11_12085</name>
</gene>
<dbReference type="GO" id="GO:0016787">
    <property type="term" value="F:hydrolase activity"/>
    <property type="evidence" value="ECO:0007669"/>
    <property type="project" value="UniProtKB-KW"/>
</dbReference>
<comment type="function">
    <text evidence="1">Toxic component of a toxin-antitoxin (TA) system. An RNase.</text>
</comment>
<dbReference type="GO" id="GO:0000287">
    <property type="term" value="F:magnesium ion binding"/>
    <property type="evidence" value="ECO:0007669"/>
    <property type="project" value="UniProtKB-UniRule"/>
</dbReference>
<dbReference type="Pfam" id="PF01850">
    <property type="entry name" value="PIN"/>
    <property type="match status" value="1"/>
</dbReference>
<evidence type="ECO:0000313" key="4">
    <source>
        <dbReference type="Proteomes" id="UP000078460"/>
    </source>
</evidence>